<sequence>MNPKSNRESSGSPFFVHFSIRFKCFLFQIRKHHSFSLFFFGE</sequence>
<dbReference type="Gramene" id="Ma08_t02800.1">
    <property type="protein sequence ID" value="Ma08_p02800.1"/>
    <property type="gene ID" value="Ma08_g02800"/>
</dbReference>
<name>A0A804K287_MUSAM</name>
<dbReference type="InParanoid" id="A0A804K287"/>
<accession>A0A804K287</accession>
<proteinExistence type="predicted"/>
<evidence type="ECO:0000313" key="1">
    <source>
        <dbReference type="EnsemblPlants" id="Ma08_p02800.1"/>
    </source>
</evidence>
<dbReference type="Proteomes" id="UP000012960">
    <property type="component" value="Unplaced"/>
</dbReference>
<protein>
    <submittedName>
        <fullName evidence="1">Uncharacterized protein</fullName>
    </submittedName>
</protein>
<dbReference type="EnsemblPlants" id="Ma08_t02800.1">
    <property type="protein sequence ID" value="Ma08_p02800.1"/>
    <property type="gene ID" value="Ma08_g02800"/>
</dbReference>
<dbReference type="AlphaFoldDB" id="A0A804K287"/>
<evidence type="ECO:0000313" key="2">
    <source>
        <dbReference type="Proteomes" id="UP000012960"/>
    </source>
</evidence>
<reference evidence="1" key="1">
    <citation type="submission" date="2021-05" db="UniProtKB">
        <authorList>
            <consortium name="EnsemblPlants"/>
        </authorList>
    </citation>
    <scope>IDENTIFICATION</scope>
    <source>
        <strain evidence="1">subsp. malaccensis</strain>
    </source>
</reference>
<keyword evidence="2" id="KW-1185">Reference proteome</keyword>
<organism evidence="1 2">
    <name type="scientific">Musa acuminata subsp. malaccensis</name>
    <name type="common">Wild banana</name>
    <name type="synonym">Musa malaccensis</name>
    <dbReference type="NCBI Taxonomy" id="214687"/>
    <lineage>
        <taxon>Eukaryota</taxon>
        <taxon>Viridiplantae</taxon>
        <taxon>Streptophyta</taxon>
        <taxon>Embryophyta</taxon>
        <taxon>Tracheophyta</taxon>
        <taxon>Spermatophyta</taxon>
        <taxon>Magnoliopsida</taxon>
        <taxon>Liliopsida</taxon>
        <taxon>Zingiberales</taxon>
        <taxon>Musaceae</taxon>
        <taxon>Musa</taxon>
    </lineage>
</organism>